<dbReference type="OrthoDB" id="10036036at2759"/>
<name>A0A816A9K9_9BILA</name>
<comment type="caution">
    <text evidence="1">The sequence shown here is derived from an EMBL/GenBank/DDBJ whole genome shotgun (WGS) entry which is preliminary data.</text>
</comment>
<evidence type="ECO:0000313" key="4">
    <source>
        <dbReference type="Proteomes" id="UP000663877"/>
    </source>
</evidence>
<protein>
    <submittedName>
        <fullName evidence="1">Uncharacterized protein</fullName>
    </submittedName>
</protein>
<evidence type="ECO:0000313" key="2">
    <source>
        <dbReference type="EMBL" id="CAF1680694.1"/>
    </source>
</evidence>
<organism evidence="1 4">
    <name type="scientific">Adineta steineri</name>
    <dbReference type="NCBI Taxonomy" id="433720"/>
    <lineage>
        <taxon>Eukaryota</taxon>
        <taxon>Metazoa</taxon>
        <taxon>Spiralia</taxon>
        <taxon>Gnathifera</taxon>
        <taxon>Rotifera</taxon>
        <taxon>Eurotatoria</taxon>
        <taxon>Bdelloidea</taxon>
        <taxon>Adinetida</taxon>
        <taxon>Adinetidae</taxon>
        <taxon>Adineta</taxon>
    </lineage>
</organism>
<evidence type="ECO:0000313" key="3">
    <source>
        <dbReference type="Proteomes" id="UP000663832"/>
    </source>
</evidence>
<keyword evidence="3" id="KW-1185">Reference proteome</keyword>
<dbReference type="EMBL" id="CAJNOI010008154">
    <property type="protein sequence ID" value="CAF1595186.1"/>
    <property type="molecule type" value="Genomic_DNA"/>
</dbReference>
<accession>A0A816A9K9</accession>
<feature type="non-terminal residue" evidence="1">
    <location>
        <position position="1"/>
    </location>
</feature>
<dbReference type="AlphaFoldDB" id="A0A816A9K9"/>
<dbReference type="Proteomes" id="UP000663832">
    <property type="component" value="Unassembled WGS sequence"/>
</dbReference>
<sequence length="145" mass="17341">QQHPLMNRTYSMPQQQQMNDMTAAMIMQQQQQNWARQQMFPMQQQQPPPQQFEQNVLRFLSMLSLQQQTTNNSMTVHTQQQENLYDRQSVNSQQGLADKIQAVRHLWETENVQQQQQMSTAMDPNLYNPMMSTFQQPSQNFFHYN</sequence>
<gene>
    <name evidence="1" type="ORF">BJG266_LOCUS50002</name>
    <name evidence="2" type="ORF">QVE165_LOCUS67094</name>
</gene>
<evidence type="ECO:0000313" key="1">
    <source>
        <dbReference type="EMBL" id="CAF1595186.1"/>
    </source>
</evidence>
<proteinExistence type="predicted"/>
<reference evidence="1" key="1">
    <citation type="submission" date="2021-02" db="EMBL/GenBank/DDBJ databases">
        <authorList>
            <person name="Nowell W R."/>
        </authorList>
    </citation>
    <scope>NUCLEOTIDE SEQUENCE</scope>
</reference>
<dbReference type="Proteomes" id="UP000663877">
    <property type="component" value="Unassembled WGS sequence"/>
</dbReference>
<dbReference type="EMBL" id="CAJNOM010008599">
    <property type="protein sequence ID" value="CAF1680694.1"/>
    <property type="molecule type" value="Genomic_DNA"/>
</dbReference>